<dbReference type="AlphaFoldDB" id="A0A8T8E2N3"/>
<gene>
    <name evidence="2" type="ORF">JMJ58_03680</name>
</gene>
<protein>
    <submittedName>
        <fullName evidence="2">Uncharacterized protein</fullName>
    </submittedName>
</protein>
<dbReference type="RefSeq" id="WP_204748392.1">
    <property type="nucleotide sequence ID" value="NZ_CP069188.1"/>
</dbReference>
<proteinExistence type="predicted"/>
<name>A0A8T8E2N3_9EURY</name>
<sequence length="73" mass="8300">MSSDEKQYASDVRHEYGVSSDSISQDLLDELIENFTVIATCPECGSDNIHKFKPGYNNKTECEDDDCDAEFWL</sequence>
<dbReference type="KEGG" id="hsal:JMJ58_03680"/>
<accession>A0A8T8E2N3</accession>
<reference evidence="2 3" key="1">
    <citation type="submission" date="2021-01" db="EMBL/GenBank/DDBJ databases">
        <title>Genome Sequence and Methylation Pattern of Haloterrigena salifodinae BOL5-1, An Extremely Halophilic Archaeon from a Bolivian Salt Mine.</title>
        <authorList>
            <person name="DasSarma P."/>
            <person name="Anton B.P."/>
            <person name="DasSarma S.L."/>
            <person name="von Ehrenheim H.A.L."/>
            <person name="Martinez F.L."/>
            <person name="Guzman D."/>
            <person name="Roberts R.J."/>
            <person name="DasSarma S."/>
        </authorList>
    </citation>
    <scope>NUCLEOTIDE SEQUENCE [LARGE SCALE GENOMIC DNA]</scope>
    <source>
        <strain evidence="2 3">BOL5-1</strain>
    </source>
</reference>
<dbReference type="GeneID" id="62874194"/>
<feature type="compositionally biased region" description="Basic and acidic residues" evidence="1">
    <location>
        <begin position="1"/>
        <end position="16"/>
    </location>
</feature>
<feature type="region of interest" description="Disordered" evidence="1">
    <location>
        <begin position="1"/>
        <end position="20"/>
    </location>
</feature>
<keyword evidence="3" id="KW-1185">Reference proteome</keyword>
<dbReference type="Proteomes" id="UP000637819">
    <property type="component" value="Chromosome"/>
</dbReference>
<evidence type="ECO:0000313" key="3">
    <source>
        <dbReference type="Proteomes" id="UP000637819"/>
    </source>
</evidence>
<organism evidence="2 3">
    <name type="scientific">Haloterrigena salifodinae</name>
    <dbReference type="NCBI Taxonomy" id="2675099"/>
    <lineage>
        <taxon>Archaea</taxon>
        <taxon>Methanobacteriati</taxon>
        <taxon>Methanobacteriota</taxon>
        <taxon>Stenosarchaea group</taxon>
        <taxon>Halobacteria</taxon>
        <taxon>Halobacteriales</taxon>
        <taxon>Natrialbaceae</taxon>
        <taxon>Haloterrigena</taxon>
    </lineage>
</organism>
<evidence type="ECO:0000256" key="1">
    <source>
        <dbReference type="SAM" id="MobiDB-lite"/>
    </source>
</evidence>
<evidence type="ECO:0000313" key="2">
    <source>
        <dbReference type="EMBL" id="QRV16009.1"/>
    </source>
</evidence>
<dbReference type="EMBL" id="CP069188">
    <property type="protein sequence ID" value="QRV16009.1"/>
    <property type="molecule type" value="Genomic_DNA"/>
</dbReference>